<dbReference type="EMBL" id="BAABCR010000001">
    <property type="protein sequence ID" value="GAA4022082.1"/>
    <property type="molecule type" value="Genomic_DNA"/>
</dbReference>
<reference evidence="2" key="1">
    <citation type="journal article" date="2019" name="Int. J. Syst. Evol. Microbiol.">
        <title>The Global Catalogue of Microorganisms (GCM) 10K type strain sequencing project: providing services to taxonomists for standard genome sequencing and annotation.</title>
        <authorList>
            <consortium name="The Broad Institute Genomics Platform"/>
            <consortium name="The Broad Institute Genome Sequencing Center for Infectious Disease"/>
            <person name="Wu L."/>
            <person name="Ma J."/>
        </authorList>
    </citation>
    <scope>NUCLEOTIDE SEQUENCE [LARGE SCALE GENOMIC DNA]</scope>
    <source>
        <strain evidence="2">JCM 17064</strain>
    </source>
</reference>
<name>A0ABP7T788_9FLAO</name>
<evidence type="ECO:0000313" key="2">
    <source>
        <dbReference type="Proteomes" id="UP001500968"/>
    </source>
</evidence>
<comment type="caution">
    <text evidence="1">The sequence shown here is derived from an EMBL/GenBank/DDBJ whole genome shotgun (WGS) entry which is preliminary data.</text>
</comment>
<evidence type="ECO:0000313" key="1">
    <source>
        <dbReference type="EMBL" id="GAA4022082.1"/>
    </source>
</evidence>
<organism evidence="1 2">
    <name type="scientific">Flavobacterium cheonhonense</name>
    <dbReference type="NCBI Taxonomy" id="706185"/>
    <lineage>
        <taxon>Bacteria</taxon>
        <taxon>Pseudomonadati</taxon>
        <taxon>Bacteroidota</taxon>
        <taxon>Flavobacteriia</taxon>
        <taxon>Flavobacteriales</taxon>
        <taxon>Flavobacteriaceae</taxon>
        <taxon>Flavobacterium</taxon>
    </lineage>
</organism>
<gene>
    <name evidence="1" type="ORF">GCM10022386_01330</name>
</gene>
<dbReference type="Proteomes" id="UP001500968">
    <property type="component" value="Unassembled WGS sequence"/>
</dbReference>
<dbReference type="RefSeq" id="WP_324690917.1">
    <property type="nucleotide sequence ID" value="NZ_BAABCR010000001.1"/>
</dbReference>
<proteinExistence type="predicted"/>
<keyword evidence="2" id="KW-1185">Reference proteome</keyword>
<sequence length="298" mass="33871">MYRIVLYAWLCIAFLCPLALVGQTLSHYKGSYQNGQANYTYYENANLERIMHGKFSYTAKLTDYSPVTYQLTGAYEHNAKHGVWECQTIRTVTDKRVGTVNITESFTGTFTQGQRQGVWTYTKTVREQKNSKTAPTTTKTTAQFNFVNDTLTGHIDFDGIKGQLSPDGLFTGNWQLQHKDWRNDTEYLASFYQNTITGLTLRQMATGQINYQYREPNVVMALPNHTQAIQTHNGQQYQLVPLPKLDPNWGEANDQFFISFYTLLTTKLQALDTALQQVPIGSNPFTVIAPLKLTVVTN</sequence>
<accession>A0ABP7T788</accession>
<evidence type="ECO:0008006" key="3">
    <source>
        <dbReference type="Google" id="ProtNLM"/>
    </source>
</evidence>
<protein>
    <recommendedName>
        <fullName evidence="3">DUF3108 domain-containing protein</fullName>
    </recommendedName>
</protein>